<dbReference type="EMBL" id="CCAE010000035">
    <property type="protein sequence ID" value="CDN89081.1"/>
    <property type="molecule type" value="Genomic_DNA"/>
</dbReference>
<feature type="transmembrane region" description="Helical" evidence="1">
    <location>
        <begin position="80"/>
        <end position="95"/>
    </location>
</feature>
<dbReference type="Proteomes" id="UP000028878">
    <property type="component" value="Unassembled WGS sequence"/>
</dbReference>
<sequence>MNLSPSRLAAAYLATMAVFLALDAVWLSLMASRLYQPAIGHLMAPTVDWLAAALFYPLYILGLLVFAVRPALIEARAAPALRLGALFGLIAYATYDLTNQATLRDWSWTVTAADLVWGAFVSGSAAGAAAWLMCRLTSRPASRRSAQ</sequence>
<feature type="transmembrane region" description="Helical" evidence="1">
    <location>
        <begin position="49"/>
        <end position="68"/>
    </location>
</feature>
<reference evidence="3" key="2">
    <citation type="submission" date="2014-11" db="EMBL/GenBank/DDBJ databases">
        <title>Draft genome sequence of Hydrogenophaga intermedia S1.</title>
        <authorList>
            <person name="Gan H.M."/>
            <person name="Chew T.H."/>
            <person name="Stolz A."/>
        </authorList>
    </citation>
    <scope>NUCLEOTIDE SEQUENCE [LARGE SCALE GENOMIC DNA]</scope>
    <source>
        <strain evidence="3">S1</strain>
    </source>
</reference>
<keyword evidence="3" id="KW-1185">Reference proteome</keyword>
<evidence type="ECO:0000256" key="1">
    <source>
        <dbReference type="SAM" id="Phobius"/>
    </source>
</evidence>
<keyword evidence="1" id="KW-1133">Transmembrane helix</keyword>
<proteinExistence type="predicted"/>
<dbReference type="Pfam" id="PF09945">
    <property type="entry name" value="DUF2177"/>
    <property type="match status" value="1"/>
</dbReference>
<keyword evidence="1" id="KW-0812">Transmembrane</keyword>
<dbReference type="InterPro" id="IPR018687">
    <property type="entry name" value="DUF2177_membr"/>
</dbReference>
<dbReference type="RefSeq" id="WP_009518390.1">
    <property type="nucleotide sequence ID" value="NZ_CCAE010000035.1"/>
</dbReference>
<protein>
    <recommendedName>
        <fullName evidence="4">Transmembrane protein</fullName>
    </recommendedName>
</protein>
<evidence type="ECO:0008006" key="4">
    <source>
        <dbReference type="Google" id="ProtNLM"/>
    </source>
</evidence>
<feature type="transmembrane region" description="Helical" evidence="1">
    <location>
        <begin position="115"/>
        <end position="134"/>
    </location>
</feature>
<reference evidence="3" key="1">
    <citation type="submission" date="2014-02" db="EMBL/GenBank/DDBJ databases">
        <authorList>
            <person name="Gan H."/>
        </authorList>
    </citation>
    <scope>NUCLEOTIDE SEQUENCE [LARGE SCALE GENOMIC DNA]</scope>
    <source>
        <strain evidence="3">S1</strain>
    </source>
</reference>
<evidence type="ECO:0000313" key="2">
    <source>
        <dbReference type="EMBL" id="CDN89081.1"/>
    </source>
</evidence>
<gene>
    <name evidence="2" type="ORF">BN948_03518</name>
</gene>
<organism evidence="2 3">
    <name type="scientific">Hydrogenophaga intermedia</name>
    <dbReference type="NCBI Taxonomy" id="65786"/>
    <lineage>
        <taxon>Bacteria</taxon>
        <taxon>Pseudomonadati</taxon>
        <taxon>Pseudomonadota</taxon>
        <taxon>Betaproteobacteria</taxon>
        <taxon>Burkholderiales</taxon>
        <taxon>Comamonadaceae</taxon>
        <taxon>Hydrogenophaga</taxon>
    </lineage>
</organism>
<dbReference type="AlphaFoldDB" id="A0A1L1PWS1"/>
<name>A0A1L1PWS1_HYDIT</name>
<accession>A0A1L1PWS1</accession>
<feature type="transmembrane region" description="Helical" evidence="1">
    <location>
        <begin position="9"/>
        <end position="29"/>
    </location>
</feature>
<keyword evidence="1" id="KW-0472">Membrane</keyword>
<evidence type="ECO:0000313" key="3">
    <source>
        <dbReference type="Proteomes" id="UP000028878"/>
    </source>
</evidence>